<comment type="caution">
    <text evidence="1">The sequence shown here is derived from an EMBL/GenBank/DDBJ whole genome shotgun (WGS) entry which is preliminary data.</text>
</comment>
<protein>
    <submittedName>
        <fullName evidence="1">Uncharacterized protein</fullName>
    </submittedName>
</protein>
<evidence type="ECO:0000313" key="1">
    <source>
        <dbReference type="EMBL" id="RZF48495.1"/>
    </source>
</evidence>
<dbReference type="Proteomes" id="UP000291343">
    <property type="component" value="Unassembled WGS sequence"/>
</dbReference>
<accession>A0A482XQQ7</accession>
<gene>
    <name evidence="1" type="ORF">LSTR_LSTR007773</name>
</gene>
<sequence length="480" mass="56424">MDHIFVILAFAIFENSGHFASACSLLPGGKPKCFPDAVDYETTNPQLKEIKYRLDKKHIFGYDCNTVLEHLRDDLKDVRLGQYWEKKIGTKKDTVMCYRETIKDAYLSQYAPQLYDYTRGKDQKVKGKTKVTELFLITKREVWHCKNLDTTSPIEFKRVVTELVGRVQLFRSIFFFDGIEVTTTPLLWDKNDKRSRTGLNNIIAREVKYIDHQDGNKVVRYDGHLKFETINYHKDEDSSVFKPAETHILLFDKAPLKQMKNYFELATHPGLNLEDIHRPSGHIGKHDSEASCKILDNDRRLYNIKYLPYWAERTIITGKGYRLEKMYANEFEARFIVTKHEIWSCTMKHGGEPFERQILEYIGTSPIKTMDYYVTGNYHSTENNVWVYDMDIADSGKDRKSVGIRAESFFTENEYLQRKVYEGTLNLEEPVEEETPKKKGFWARLFRNLFSSEDDMPEEQYKLKFDENDDNTILLRPRKA</sequence>
<name>A0A482XQQ7_LAOST</name>
<dbReference type="InParanoid" id="A0A482XQQ7"/>
<dbReference type="EMBL" id="QKKF02002184">
    <property type="protein sequence ID" value="RZF48495.1"/>
    <property type="molecule type" value="Genomic_DNA"/>
</dbReference>
<evidence type="ECO:0000313" key="2">
    <source>
        <dbReference type="Proteomes" id="UP000291343"/>
    </source>
</evidence>
<organism evidence="1 2">
    <name type="scientific">Laodelphax striatellus</name>
    <name type="common">Small brown planthopper</name>
    <name type="synonym">Delphax striatella</name>
    <dbReference type="NCBI Taxonomy" id="195883"/>
    <lineage>
        <taxon>Eukaryota</taxon>
        <taxon>Metazoa</taxon>
        <taxon>Ecdysozoa</taxon>
        <taxon>Arthropoda</taxon>
        <taxon>Hexapoda</taxon>
        <taxon>Insecta</taxon>
        <taxon>Pterygota</taxon>
        <taxon>Neoptera</taxon>
        <taxon>Paraneoptera</taxon>
        <taxon>Hemiptera</taxon>
        <taxon>Auchenorrhyncha</taxon>
        <taxon>Fulgoroidea</taxon>
        <taxon>Delphacidae</taxon>
        <taxon>Criomorphinae</taxon>
        <taxon>Laodelphax</taxon>
    </lineage>
</organism>
<dbReference type="OrthoDB" id="6638115at2759"/>
<proteinExistence type="predicted"/>
<dbReference type="AlphaFoldDB" id="A0A482XQQ7"/>
<keyword evidence="2" id="KW-1185">Reference proteome</keyword>
<reference evidence="1 2" key="1">
    <citation type="journal article" date="2017" name="Gigascience">
        <title>Genome sequence of the small brown planthopper, Laodelphax striatellus.</title>
        <authorList>
            <person name="Zhu J."/>
            <person name="Jiang F."/>
            <person name="Wang X."/>
            <person name="Yang P."/>
            <person name="Bao Y."/>
            <person name="Zhao W."/>
            <person name="Wang W."/>
            <person name="Lu H."/>
            <person name="Wang Q."/>
            <person name="Cui N."/>
            <person name="Li J."/>
            <person name="Chen X."/>
            <person name="Luo L."/>
            <person name="Yu J."/>
            <person name="Kang L."/>
            <person name="Cui F."/>
        </authorList>
    </citation>
    <scope>NUCLEOTIDE SEQUENCE [LARGE SCALE GENOMIC DNA]</scope>
    <source>
        <strain evidence="1">Lst14</strain>
    </source>
</reference>